<dbReference type="GO" id="GO:0045747">
    <property type="term" value="P:positive regulation of Notch signaling pathway"/>
    <property type="evidence" value="ECO:0007669"/>
    <property type="project" value="TreeGrafter"/>
</dbReference>
<comment type="pathway">
    <text evidence="2">Protein modification; protein glycosylation.</text>
</comment>
<evidence type="ECO:0000256" key="5">
    <source>
        <dbReference type="ARBA" id="ARBA00022679"/>
    </source>
</evidence>
<evidence type="ECO:0000256" key="6">
    <source>
        <dbReference type="ARBA" id="ARBA00045690"/>
    </source>
</evidence>
<evidence type="ECO:0000256" key="1">
    <source>
        <dbReference type="ARBA" id="ARBA00004319"/>
    </source>
</evidence>
<evidence type="ECO:0000313" key="9">
    <source>
        <dbReference type="Proteomes" id="UP001652740"/>
    </source>
</evidence>
<organism evidence="9 10">
    <name type="scientific">Galleria mellonella</name>
    <name type="common">Greater wax moth</name>
    <dbReference type="NCBI Taxonomy" id="7137"/>
    <lineage>
        <taxon>Eukaryota</taxon>
        <taxon>Metazoa</taxon>
        <taxon>Ecdysozoa</taxon>
        <taxon>Arthropoda</taxon>
        <taxon>Hexapoda</taxon>
        <taxon>Insecta</taxon>
        <taxon>Pterygota</taxon>
        <taxon>Neoptera</taxon>
        <taxon>Endopterygota</taxon>
        <taxon>Lepidoptera</taxon>
        <taxon>Glossata</taxon>
        <taxon>Ditrysia</taxon>
        <taxon>Pyraloidea</taxon>
        <taxon>Pyralidae</taxon>
        <taxon>Galleriinae</taxon>
        <taxon>Galleria</taxon>
    </lineage>
</organism>
<dbReference type="InterPro" id="IPR006598">
    <property type="entry name" value="CAP10"/>
</dbReference>
<dbReference type="RefSeq" id="XP_026764073.2">
    <property type="nucleotide sequence ID" value="XM_026908272.3"/>
</dbReference>
<protein>
    <submittedName>
        <fullName evidence="10">O-glucosyltransferase rumi homolog isoform X1</fullName>
    </submittedName>
</protein>
<evidence type="ECO:0000256" key="2">
    <source>
        <dbReference type="ARBA" id="ARBA00004922"/>
    </source>
</evidence>
<evidence type="ECO:0000256" key="4">
    <source>
        <dbReference type="ARBA" id="ARBA00022676"/>
    </source>
</evidence>
<name>A0A6J1X8P9_GALME</name>
<comment type="subcellular location">
    <subcellularLocation>
        <location evidence="1">Endoplasmic reticulum lumen</location>
    </subcellularLocation>
</comment>
<sequence>MYTFLYFLFFLNIVNSYQSNQNEETCSSDNICNETHNKYSKNINEWTSKINKEIQMAINKYIPCEKTNCSCHKAVIEHDLNPYQDGITKELFTLARSKGTKYQIIKGELYREKECHFPARCAGVEHYLGAVAPKLPNLEFIVNTRDWPQVNHAWGNRKAPVFSFSKTNDYYDIMYPAWSFWEGGPAISLYPTGIGRWDKHRVSISSAADKWTWDKKEEIAFFRGSRTNEERDALILLSRSDPDLVDAKYTKNQAWKSDADTLYAPPASEVSFEEHCKYKYLFNYRGVAASFRFKHLFLCKSLVFHVGNSWLEFFYPSLRPWVHYVPISPTAKADEIKKYIEFFKENDSLAKEIADRGFQHIWDHLTDKDVKCYWRKLLKKYALLIKYDVNKDKDLIRIDIKK</sequence>
<evidence type="ECO:0000259" key="8">
    <source>
        <dbReference type="SMART" id="SM00672"/>
    </source>
</evidence>
<dbReference type="KEGG" id="gmw:113522547"/>
<dbReference type="GO" id="GO:0006493">
    <property type="term" value="P:protein O-linked glycosylation"/>
    <property type="evidence" value="ECO:0007669"/>
    <property type="project" value="TreeGrafter"/>
</dbReference>
<dbReference type="FunCoup" id="A0A6J1X8P9">
    <property type="interactions" value="1534"/>
</dbReference>
<dbReference type="PANTHER" id="PTHR12203">
    <property type="entry name" value="KDEL LYS-ASP-GLU-LEU CONTAINING - RELATED"/>
    <property type="match status" value="1"/>
</dbReference>
<dbReference type="Pfam" id="PF05686">
    <property type="entry name" value="Glyco_transf_90"/>
    <property type="match status" value="1"/>
</dbReference>
<dbReference type="GO" id="GO:0035252">
    <property type="term" value="F:UDP-xylosyltransferase activity"/>
    <property type="evidence" value="ECO:0007669"/>
    <property type="project" value="TreeGrafter"/>
</dbReference>
<keyword evidence="7" id="KW-0732">Signal</keyword>
<dbReference type="AlphaFoldDB" id="A0A6J1X8P9"/>
<proteinExistence type="inferred from homology"/>
<gene>
    <name evidence="10" type="primary">LOC113522547</name>
</gene>
<dbReference type="GO" id="GO:0035251">
    <property type="term" value="F:UDP-glucosyltransferase activity"/>
    <property type="evidence" value="ECO:0007669"/>
    <property type="project" value="TreeGrafter"/>
</dbReference>
<comment type="similarity">
    <text evidence="3">Belongs to the glycosyltransferase 90 family.</text>
</comment>
<keyword evidence="4" id="KW-0328">Glycosyltransferase</keyword>
<feature type="signal peptide" evidence="7">
    <location>
        <begin position="1"/>
        <end position="16"/>
    </location>
</feature>
<reference evidence="10" key="1">
    <citation type="submission" date="2025-08" db="UniProtKB">
        <authorList>
            <consortium name="RefSeq"/>
        </authorList>
    </citation>
    <scope>IDENTIFICATION</scope>
    <source>
        <tissue evidence="10">Whole larvae</tissue>
    </source>
</reference>
<dbReference type="Proteomes" id="UP001652740">
    <property type="component" value="Unplaced"/>
</dbReference>
<dbReference type="GO" id="GO:0005788">
    <property type="term" value="C:endoplasmic reticulum lumen"/>
    <property type="evidence" value="ECO:0007669"/>
    <property type="project" value="UniProtKB-SubCell"/>
</dbReference>
<feature type="chain" id="PRO_5046371745" evidence="7">
    <location>
        <begin position="17"/>
        <end position="402"/>
    </location>
</feature>
<evidence type="ECO:0000313" key="10">
    <source>
        <dbReference type="RefSeq" id="XP_026764073.2"/>
    </source>
</evidence>
<dbReference type="InterPro" id="IPR051091">
    <property type="entry name" value="O-Glucosyltr/Glycosyltrsf_90"/>
</dbReference>
<evidence type="ECO:0000256" key="7">
    <source>
        <dbReference type="SAM" id="SignalP"/>
    </source>
</evidence>
<keyword evidence="9" id="KW-1185">Reference proteome</keyword>
<accession>A0A6J1X8P9</accession>
<dbReference type="PANTHER" id="PTHR12203:SF35">
    <property type="entry name" value="PROTEIN O-GLUCOSYLTRANSFERASE 1"/>
    <property type="match status" value="1"/>
</dbReference>
<feature type="domain" description="Glycosyl transferase CAP10" evidence="8">
    <location>
        <begin position="134"/>
        <end position="388"/>
    </location>
</feature>
<dbReference type="SMART" id="SM00672">
    <property type="entry name" value="CAP10"/>
    <property type="match status" value="1"/>
</dbReference>
<comment type="function">
    <text evidence="6">Protein O-glucosyltransferase. Catalyzes the reaction that attaches glucose through an O-glycosidic linkage to a conserved serine residue found in the consensus sequence C-X-S-X-[PA]-C in epidermal growth factor-like repeats. Regulates Notch signaling by glucosylating Notch in the ER, glucosylation is required for the correct folding and cleavage of Notch.</text>
</comment>
<dbReference type="InParanoid" id="A0A6J1X8P9"/>
<dbReference type="GeneID" id="113522547"/>
<keyword evidence="5" id="KW-0808">Transferase</keyword>
<evidence type="ECO:0000256" key="3">
    <source>
        <dbReference type="ARBA" id="ARBA00010118"/>
    </source>
</evidence>